<dbReference type="EMBL" id="CAADEW010000099">
    <property type="protein sequence ID" value="VFJ60181.1"/>
    <property type="molecule type" value="Genomic_DNA"/>
</dbReference>
<protein>
    <submittedName>
        <fullName evidence="2">Uncharacterized conserved protein, DUF302 family</fullName>
    </submittedName>
</protein>
<dbReference type="InterPro" id="IPR005180">
    <property type="entry name" value="DUF302"/>
</dbReference>
<dbReference type="Gene3D" id="3.30.310.70">
    <property type="entry name" value="TT1751-like domain"/>
    <property type="match status" value="1"/>
</dbReference>
<dbReference type="CDD" id="cd14797">
    <property type="entry name" value="DUF302"/>
    <property type="match status" value="1"/>
</dbReference>
<reference evidence="2" key="1">
    <citation type="submission" date="2019-02" db="EMBL/GenBank/DDBJ databases">
        <authorList>
            <person name="Gruber-Vodicka R. H."/>
            <person name="Seah K. B. B."/>
        </authorList>
    </citation>
    <scope>NUCLEOTIDE SEQUENCE</scope>
    <source>
        <strain evidence="2">BECK_BZ106</strain>
        <strain evidence="3">BECK_BZ15</strain>
    </source>
</reference>
<dbReference type="EMBL" id="CAADFD010000011">
    <property type="protein sequence ID" value="VFJ51956.1"/>
    <property type="molecule type" value="Genomic_DNA"/>
</dbReference>
<evidence type="ECO:0000259" key="1">
    <source>
        <dbReference type="Pfam" id="PF03625"/>
    </source>
</evidence>
<feature type="domain" description="DUF302" evidence="1">
    <location>
        <begin position="111"/>
        <end position="166"/>
    </location>
</feature>
<accession>A0A450SG45</accession>
<organism evidence="2">
    <name type="scientific">Candidatus Kentrum sp. FW</name>
    <dbReference type="NCBI Taxonomy" id="2126338"/>
    <lineage>
        <taxon>Bacteria</taxon>
        <taxon>Pseudomonadati</taxon>
        <taxon>Pseudomonadota</taxon>
        <taxon>Gammaproteobacteria</taxon>
        <taxon>Candidatus Kentrum</taxon>
    </lineage>
</organism>
<dbReference type="SUPFAM" id="SSF103247">
    <property type="entry name" value="TT1751-like"/>
    <property type="match status" value="1"/>
</dbReference>
<dbReference type="InterPro" id="IPR035923">
    <property type="entry name" value="TT1751-like_sf"/>
</dbReference>
<evidence type="ECO:0000313" key="3">
    <source>
        <dbReference type="EMBL" id="VFJ60181.1"/>
    </source>
</evidence>
<evidence type="ECO:0000313" key="2">
    <source>
        <dbReference type="EMBL" id="VFJ51956.1"/>
    </source>
</evidence>
<gene>
    <name evidence="3" type="ORF">BECKFW1821A_GA0114235_10995</name>
    <name evidence="2" type="ORF">BECKFW1821B_GA0114236_10115</name>
</gene>
<dbReference type="Pfam" id="PF03625">
    <property type="entry name" value="DUF302"/>
    <property type="match status" value="1"/>
</dbReference>
<dbReference type="AlphaFoldDB" id="A0A450SG45"/>
<name>A0A450SG45_9GAMM</name>
<sequence>MRTIRNILALIGLLALLGGGYVLYKTGPTLIELRTSIIRFYLAELDPKFGQVYMDFAKELLKSQDPGIAITWSVPVNEGISIDEVKESLKSIATEHNFLFVGESPFYKQVESITGKPYRHISFLSFCNAQVGKMMADYRDTYTGFMPCRIAVVEDKQGKLRLYSMNLDLMIHGGRELPPDIKENAQRVRNIIRTMMEGAAAGDF</sequence>
<proteinExistence type="predicted"/>